<feature type="region of interest" description="Disordered" evidence="8">
    <location>
        <begin position="477"/>
        <end position="506"/>
    </location>
</feature>
<proteinExistence type="inferred from homology"/>
<keyword evidence="3" id="KW-0239">DNA-directed DNA polymerase</keyword>
<dbReference type="AlphaFoldDB" id="A0A8D9F0M9"/>
<dbReference type="PANTHER" id="PTHR31399">
    <property type="entry name" value="DNA-DIRECTED PRIMASE / POLYMERASE PROTEIN"/>
    <property type="match status" value="1"/>
</dbReference>
<feature type="compositionally biased region" description="Polar residues" evidence="8">
    <location>
        <begin position="477"/>
        <end position="489"/>
    </location>
</feature>
<dbReference type="EMBL" id="HBUF01586425">
    <property type="protein sequence ID" value="CAG6771961.1"/>
    <property type="molecule type" value="Transcribed_RNA"/>
</dbReference>
<dbReference type="EMBL" id="HBUF01586424">
    <property type="protein sequence ID" value="CAG6771959.1"/>
    <property type="molecule type" value="Transcribed_RNA"/>
</dbReference>
<comment type="similarity">
    <text evidence="1">Belongs to the eukaryotic-type primase small subunit family.</text>
</comment>
<comment type="catalytic activity">
    <reaction evidence="7">
        <text>DNA(n) + a 2'-deoxyribonucleoside 5'-triphosphate = DNA(n+1) + diphosphate</text>
        <dbReference type="Rhea" id="RHEA:22508"/>
        <dbReference type="Rhea" id="RHEA-COMP:17339"/>
        <dbReference type="Rhea" id="RHEA-COMP:17340"/>
        <dbReference type="ChEBI" id="CHEBI:33019"/>
        <dbReference type="ChEBI" id="CHEBI:61560"/>
        <dbReference type="ChEBI" id="CHEBI:173112"/>
        <dbReference type="EC" id="2.7.7.7"/>
    </reaction>
    <physiologicalReaction direction="left-to-right" evidence="7">
        <dbReference type="Rhea" id="RHEA:22509"/>
    </physiologicalReaction>
</comment>
<dbReference type="Pfam" id="PF03121">
    <property type="entry name" value="Herpes_UL52"/>
    <property type="match status" value="1"/>
</dbReference>
<sequence length="561" mass="64270">MTMTTTVSGKSLTSSSFYGDSRSVLPSSSSVLPATEPALPSYLSDPLLGPSRVWKIFRKQIDALECIASLRLEGELLPFSYESSNWERLFLVANPDIFWFRDCKKPSSARHTYEIIAENRVSKLYFDLEYDKGIPANRDCDGNEMTKTFIRVVLYYIHKLFGVKYKMTQVLVLDSTTDSKFSVHLVFQIPLVFRTNIHAGHFVRFIANELINIDTICSDEEQLRYDIFKETTINVYAIKDLFVTNGKAARVLFCDLAVYTRNRLFRIYKSSKQNKNAHLVVSPINKWKPDNVAESDTVQYDRFIFLHSLITYFPVKPEDSMVKEFEKPALNPNYSSDANLRKLEKLHSGQISPTKTSPYSDLDKFIMTRIRPHGHIYRNVHFPSTNVTVYDIKGFRYCGNIGRWHKSQNIKLIADINRGVYYQKCHDAECADYKSPEWPIPPEVWFKIRPPDEEDLLLENGLDELEGILNGETTCIQQSTGTPGIQQRTTDNEDTPCIQTSSRNNGAPCIQQRTSANEQTPCIQTSSRNNGAPCVQQRTTDNDTIENIKEDMKEAVEKKTE</sequence>
<dbReference type="PANTHER" id="PTHR31399:SF0">
    <property type="entry name" value="DNA-DIRECTED PRIMASE_POLYMERASE PROTEIN"/>
    <property type="match status" value="1"/>
</dbReference>
<feature type="region of interest" description="Disordered" evidence="8">
    <location>
        <begin position="518"/>
        <end position="541"/>
    </location>
</feature>
<accession>A0A8D9F0M9</accession>
<evidence type="ECO:0000256" key="6">
    <source>
        <dbReference type="ARBA" id="ARBA00044768"/>
    </source>
</evidence>
<feature type="compositionally biased region" description="Polar residues" evidence="8">
    <location>
        <begin position="518"/>
        <end position="530"/>
    </location>
</feature>
<evidence type="ECO:0000313" key="9">
    <source>
        <dbReference type="EMBL" id="CAG6771959.1"/>
    </source>
</evidence>
<dbReference type="GO" id="GO:0031297">
    <property type="term" value="P:replication fork processing"/>
    <property type="evidence" value="ECO:0007669"/>
    <property type="project" value="TreeGrafter"/>
</dbReference>
<feature type="compositionally biased region" description="Polar residues" evidence="8">
    <location>
        <begin position="497"/>
        <end position="506"/>
    </location>
</feature>
<keyword evidence="3" id="KW-0808">Transferase</keyword>
<evidence type="ECO:0000256" key="5">
    <source>
        <dbReference type="ARBA" id="ARBA00044677"/>
    </source>
</evidence>
<evidence type="ECO:0000256" key="4">
    <source>
        <dbReference type="ARBA" id="ARBA00026139"/>
    </source>
</evidence>
<dbReference type="GO" id="GO:0005634">
    <property type="term" value="C:nucleus"/>
    <property type="evidence" value="ECO:0007669"/>
    <property type="project" value="TreeGrafter"/>
</dbReference>
<evidence type="ECO:0000256" key="2">
    <source>
        <dbReference type="ARBA" id="ARBA00012417"/>
    </source>
</evidence>
<protein>
    <recommendedName>
        <fullName evidence="4">DNA-directed primase/polymerase protein</fullName>
        <ecNumber evidence="6">2.7.7.102</ecNumber>
        <ecNumber evidence="2">2.7.7.7</ecNumber>
    </recommendedName>
</protein>
<evidence type="ECO:0000256" key="8">
    <source>
        <dbReference type="SAM" id="MobiDB-lite"/>
    </source>
</evidence>
<evidence type="ECO:0000256" key="7">
    <source>
        <dbReference type="ARBA" id="ARBA00047303"/>
    </source>
</evidence>
<dbReference type="InterPro" id="IPR044917">
    <property type="entry name" value="PRIMPOL"/>
</dbReference>
<keyword evidence="3" id="KW-0548">Nucleotidyltransferase</keyword>
<dbReference type="EC" id="2.7.7.102" evidence="6"/>
<dbReference type="GO" id="GO:0003682">
    <property type="term" value="F:chromatin binding"/>
    <property type="evidence" value="ECO:0007669"/>
    <property type="project" value="TreeGrafter"/>
</dbReference>
<dbReference type="EC" id="2.7.7.7" evidence="2"/>
<dbReference type="GO" id="GO:0009411">
    <property type="term" value="P:response to UV"/>
    <property type="evidence" value="ECO:0007669"/>
    <property type="project" value="TreeGrafter"/>
</dbReference>
<dbReference type="GO" id="GO:0005759">
    <property type="term" value="C:mitochondrial matrix"/>
    <property type="evidence" value="ECO:0007669"/>
    <property type="project" value="TreeGrafter"/>
</dbReference>
<comment type="catalytic activity">
    <reaction evidence="5">
        <text>ssDNA + n NTP = ssDNA/pppN(pN)n-1 hybrid + (n-1) diphosphate.</text>
        <dbReference type="EC" id="2.7.7.102"/>
    </reaction>
</comment>
<name>A0A8D9F0M9_9HEMI</name>
<dbReference type="GO" id="GO:0042276">
    <property type="term" value="P:error-prone translesion synthesis"/>
    <property type="evidence" value="ECO:0007669"/>
    <property type="project" value="InterPro"/>
</dbReference>
<organism evidence="9">
    <name type="scientific">Cacopsylla melanoneura</name>
    <dbReference type="NCBI Taxonomy" id="428564"/>
    <lineage>
        <taxon>Eukaryota</taxon>
        <taxon>Metazoa</taxon>
        <taxon>Ecdysozoa</taxon>
        <taxon>Arthropoda</taxon>
        <taxon>Hexapoda</taxon>
        <taxon>Insecta</taxon>
        <taxon>Pterygota</taxon>
        <taxon>Neoptera</taxon>
        <taxon>Paraneoptera</taxon>
        <taxon>Hemiptera</taxon>
        <taxon>Sternorrhyncha</taxon>
        <taxon>Psylloidea</taxon>
        <taxon>Psyllidae</taxon>
        <taxon>Psyllinae</taxon>
        <taxon>Cacopsylla</taxon>
    </lineage>
</organism>
<reference evidence="9" key="1">
    <citation type="submission" date="2021-05" db="EMBL/GenBank/DDBJ databases">
        <authorList>
            <person name="Alioto T."/>
            <person name="Alioto T."/>
            <person name="Gomez Garrido J."/>
        </authorList>
    </citation>
    <scope>NUCLEOTIDE SEQUENCE</scope>
</reference>
<evidence type="ECO:0000256" key="3">
    <source>
        <dbReference type="ARBA" id="ARBA00022932"/>
    </source>
</evidence>
<dbReference type="GO" id="GO:0006264">
    <property type="term" value="P:mitochondrial DNA replication"/>
    <property type="evidence" value="ECO:0007669"/>
    <property type="project" value="TreeGrafter"/>
</dbReference>
<dbReference type="GO" id="GO:0003887">
    <property type="term" value="F:DNA-directed DNA polymerase activity"/>
    <property type="evidence" value="ECO:0007669"/>
    <property type="project" value="UniProtKB-KW"/>
</dbReference>
<evidence type="ECO:0000256" key="1">
    <source>
        <dbReference type="ARBA" id="ARBA00009762"/>
    </source>
</evidence>
<dbReference type="EMBL" id="HBUF01586423">
    <property type="protein sequence ID" value="CAG6771957.1"/>
    <property type="molecule type" value="Transcribed_RNA"/>
</dbReference>